<sequence length="331" mass="35777">MKVLVTGGAGFIGSTICSALIDHGGTPVILDSLVTGRESFTEGREFYRGDVADGALLDRIFTEHPDIEAVVHCAALIVVPDSVRDARHYYRENVGKTIDLLGHLERNGCRRLLFSSSAAMYQPGPDFTVDEDSALDPGSPYASTKAMVDRVLADVAHGAGPGGLRAVSLRYFNPIGADPKMRTGLQLLHPTHALGKMVEAWEQGSTFSLTGTDWPTSDGTGIRDYIHVWDLATAHVAALTRFDTLVDDERPHTVINLGTGRGVTVRQLAEAFGTVTGTALRTQDAPARPGDVVGAYTRCERSAALLGWRAEYALEDGIRHALEWRARLLEL</sequence>
<dbReference type="InterPro" id="IPR036291">
    <property type="entry name" value="NAD(P)-bd_dom_sf"/>
</dbReference>
<comment type="caution">
    <text evidence="13">The sequence shown here is derived from an EMBL/GenBank/DDBJ whole genome shotgun (WGS) entry which is preliminary data.</text>
</comment>
<evidence type="ECO:0000313" key="14">
    <source>
        <dbReference type="Proteomes" id="UP000675781"/>
    </source>
</evidence>
<protein>
    <recommendedName>
        <fullName evidence="6">UDP-glucose 4-epimerase</fullName>
        <ecNumber evidence="5">5.1.3.2</ecNumber>
    </recommendedName>
    <alternativeName>
        <fullName evidence="11">Galactowaldenase</fullName>
    </alternativeName>
    <alternativeName>
        <fullName evidence="10">UDP-galactose 4-epimerase</fullName>
    </alternativeName>
</protein>
<keyword evidence="14" id="KW-1185">Reference proteome</keyword>
<dbReference type="EC" id="5.1.3.2" evidence="5"/>
<dbReference type="Gene3D" id="3.40.50.720">
    <property type="entry name" value="NAD(P)-binding Rossmann-like Domain"/>
    <property type="match status" value="1"/>
</dbReference>
<keyword evidence="7" id="KW-0520">NAD</keyword>
<evidence type="ECO:0000256" key="4">
    <source>
        <dbReference type="ARBA" id="ARBA00007637"/>
    </source>
</evidence>
<organism evidence="13 14">
    <name type="scientific">Actinospica durhamensis</name>
    <dbReference type="NCBI Taxonomy" id="1508375"/>
    <lineage>
        <taxon>Bacteria</taxon>
        <taxon>Bacillati</taxon>
        <taxon>Actinomycetota</taxon>
        <taxon>Actinomycetes</taxon>
        <taxon>Catenulisporales</taxon>
        <taxon>Actinospicaceae</taxon>
        <taxon>Actinospica</taxon>
    </lineage>
</organism>
<accession>A0A941IST1</accession>
<dbReference type="RefSeq" id="WP_212531230.1">
    <property type="nucleotide sequence ID" value="NZ_JAGSOG010000159.1"/>
</dbReference>
<evidence type="ECO:0000256" key="9">
    <source>
        <dbReference type="ARBA" id="ARBA00023277"/>
    </source>
</evidence>
<dbReference type="Pfam" id="PF01370">
    <property type="entry name" value="Epimerase"/>
    <property type="match status" value="1"/>
</dbReference>
<evidence type="ECO:0000256" key="3">
    <source>
        <dbReference type="ARBA" id="ARBA00004947"/>
    </source>
</evidence>
<evidence type="ECO:0000256" key="11">
    <source>
        <dbReference type="ARBA" id="ARBA00033067"/>
    </source>
</evidence>
<dbReference type="Proteomes" id="UP000675781">
    <property type="component" value="Unassembled WGS sequence"/>
</dbReference>
<proteinExistence type="inferred from homology"/>
<evidence type="ECO:0000256" key="1">
    <source>
        <dbReference type="ARBA" id="ARBA00000083"/>
    </source>
</evidence>
<evidence type="ECO:0000256" key="7">
    <source>
        <dbReference type="ARBA" id="ARBA00023027"/>
    </source>
</evidence>
<evidence type="ECO:0000259" key="12">
    <source>
        <dbReference type="Pfam" id="PF01370"/>
    </source>
</evidence>
<comment type="cofactor">
    <cofactor evidence="2">
        <name>NAD(+)</name>
        <dbReference type="ChEBI" id="CHEBI:57540"/>
    </cofactor>
</comment>
<evidence type="ECO:0000256" key="8">
    <source>
        <dbReference type="ARBA" id="ARBA00023235"/>
    </source>
</evidence>
<name>A0A941IST1_9ACTN</name>
<dbReference type="PANTHER" id="PTHR43725:SF53">
    <property type="entry name" value="UDP-ARABINOSE 4-EPIMERASE 1"/>
    <property type="match status" value="1"/>
</dbReference>
<dbReference type="Gene3D" id="3.90.25.10">
    <property type="entry name" value="UDP-galactose 4-epimerase, domain 1"/>
    <property type="match status" value="1"/>
</dbReference>
<dbReference type="EMBL" id="JAGSOG010000159">
    <property type="protein sequence ID" value="MBR7836757.1"/>
    <property type="molecule type" value="Genomic_DNA"/>
</dbReference>
<dbReference type="PANTHER" id="PTHR43725">
    <property type="entry name" value="UDP-GLUCOSE 4-EPIMERASE"/>
    <property type="match status" value="1"/>
</dbReference>
<dbReference type="NCBIfam" id="TIGR01179">
    <property type="entry name" value="galE"/>
    <property type="match status" value="1"/>
</dbReference>
<comment type="pathway">
    <text evidence="3">Carbohydrate metabolism; galactose metabolism.</text>
</comment>
<dbReference type="InterPro" id="IPR005886">
    <property type="entry name" value="UDP_G4E"/>
</dbReference>
<comment type="catalytic activity">
    <reaction evidence="1">
        <text>UDP-alpha-D-glucose = UDP-alpha-D-galactose</text>
        <dbReference type="Rhea" id="RHEA:22168"/>
        <dbReference type="ChEBI" id="CHEBI:58885"/>
        <dbReference type="ChEBI" id="CHEBI:66914"/>
        <dbReference type="EC" id="5.1.3.2"/>
    </reaction>
</comment>
<keyword evidence="9" id="KW-0119">Carbohydrate metabolism</keyword>
<dbReference type="SUPFAM" id="SSF51735">
    <property type="entry name" value="NAD(P)-binding Rossmann-fold domains"/>
    <property type="match status" value="1"/>
</dbReference>
<reference evidence="13" key="1">
    <citation type="submission" date="2021-04" db="EMBL/GenBank/DDBJ databases">
        <title>Genome based classification of Actinospica acidithermotolerans sp. nov., an actinobacterium isolated from an Indonesian hot spring.</title>
        <authorList>
            <person name="Kusuma A.B."/>
            <person name="Putra K.E."/>
            <person name="Nafisah S."/>
            <person name="Loh J."/>
            <person name="Nouioui I."/>
            <person name="Goodfellow M."/>
        </authorList>
    </citation>
    <scope>NUCLEOTIDE SEQUENCE</scope>
    <source>
        <strain evidence="13">CSCA 57</strain>
    </source>
</reference>
<dbReference type="GO" id="GO:0003978">
    <property type="term" value="F:UDP-glucose 4-epimerase activity"/>
    <property type="evidence" value="ECO:0007669"/>
    <property type="project" value="UniProtKB-EC"/>
</dbReference>
<feature type="domain" description="NAD-dependent epimerase/dehydratase" evidence="12">
    <location>
        <begin position="3"/>
        <end position="248"/>
    </location>
</feature>
<evidence type="ECO:0000313" key="13">
    <source>
        <dbReference type="EMBL" id="MBR7836757.1"/>
    </source>
</evidence>
<evidence type="ECO:0000256" key="5">
    <source>
        <dbReference type="ARBA" id="ARBA00013189"/>
    </source>
</evidence>
<dbReference type="AlphaFoldDB" id="A0A941IST1"/>
<dbReference type="InterPro" id="IPR001509">
    <property type="entry name" value="Epimerase_deHydtase"/>
</dbReference>
<keyword evidence="8 13" id="KW-0413">Isomerase</keyword>
<evidence type="ECO:0000256" key="2">
    <source>
        <dbReference type="ARBA" id="ARBA00001911"/>
    </source>
</evidence>
<evidence type="ECO:0000256" key="6">
    <source>
        <dbReference type="ARBA" id="ARBA00018569"/>
    </source>
</evidence>
<comment type="similarity">
    <text evidence="4">Belongs to the NAD(P)-dependent epimerase/dehydratase family.</text>
</comment>
<gene>
    <name evidence="13" type="primary">galE</name>
    <name evidence="13" type="ORF">KDL01_25980</name>
</gene>
<dbReference type="GO" id="GO:0006012">
    <property type="term" value="P:galactose metabolic process"/>
    <property type="evidence" value="ECO:0007669"/>
    <property type="project" value="InterPro"/>
</dbReference>
<evidence type="ECO:0000256" key="10">
    <source>
        <dbReference type="ARBA" id="ARBA00031367"/>
    </source>
</evidence>